<dbReference type="EMBL" id="JAPFFF010000039">
    <property type="protein sequence ID" value="KAK8842182.1"/>
    <property type="molecule type" value="Genomic_DNA"/>
</dbReference>
<organism evidence="1 2">
    <name type="scientific">Tritrichomonas musculus</name>
    <dbReference type="NCBI Taxonomy" id="1915356"/>
    <lineage>
        <taxon>Eukaryota</taxon>
        <taxon>Metamonada</taxon>
        <taxon>Parabasalia</taxon>
        <taxon>Tritrichomonadida</taxon>
        <taxon>Tritrichomonadidae</taxon>
        <taxon>Tritrichomonas</taxon>
    </lineage>
</organism>
<reference evidence="1 2" key="1">
    <citation type="submission" date="2024-04" db="EMBL/GenBank/DDBJ databases">
        <title>Tritrichomonas musculus Genome.</title>
        <authorList>
            <person name="Alves-Ferreira E."/>
            <person name="Grigg M."/>
            <person name="Lorenzi H."/>
            <person name="Galac M."/>
        </authorList>
    </citation>
    <scope>NUCLEOTIDE SEQUENCE [LARGE SCALE GENOMIC DNA]</scope>
    <source>
        <strain evidence="1 2">EAF2021</strain>
    </source>
</reference>
<protein>
    <submittedName>
        <fullName evidence="1">Uncharacterized protein</fullName>
    </submittedName>
</protein>
<dbReference type="Proteomes" id="UP001470230">
    <property type="component" value="Unassembled WGS sequence"/>
</dbReference>
<proteinExistence type="predicted"/>
<sequence>MTVPTETNEDEVKAFIEKYKQIGKQSDEEEDEEEIIGDMNYSEEDALLSTKLINVDKKTVRTRKHIFLIHQVFA</sequence>
<accession>A0ABR2H7G8</accession>
<evidence type="ECO:0000313" key="1">
    <source>
        <dbReference type="EMBL" id="KAK8842182.1"/>
    </source>
</evidence>
<evidence type="ECO:0000313" key="2">
    <source>
        <dbReference type="Proteomes" id="UP001470230"/>
    </source>
</evidence>
<gene>
    <name evidence="1" type="ORF">M9Y10_026413</name>
</gene>
<keyword evidence="2" id="KW-1185">Reference proteome</keyword>
<name>A0ABR2H7G8_9EUKA</name>
<comment type="caution">
    <text evidence="1">The sequence shown here is derived from an EMBL/GenBank/DDBJ whole genome shotgun (WGS) entry which is preliminary data.</text>
</comment>